<keyword evidence="6 12" id="KW-0547">Nucleotide-binding</keyword>
<dbReference type="Pfam" id="PF21090">
    <property type="entry name" value="P-loop_SecA"/>
    <property type="match status" value="2"/>
</dbReference>
<dbReference type="Pfam" id="PF07516">
    <property type="entry name" value="SecA_SW"/>
    <property type="match status" value="1"/>
</dbReference>
<sequence>MSRFRLFGSGKTPPVLERCRAWARIVAQAEDEVRALPDDGLRQAVDRLRQRHQDGEDLDSLLPEMFALVREAAARTLGERPHDEQVIGGAALHLGSVIEMKTGEGKTLTATLPACLHALAGNGVHVLTANDYLVARDAAWMGPVYRMLGFTCVQITDETGPDARREAYRADIVYGTPRELAYDYLRHHLGDRDRDTIHRPYFSAIVDEADLLMLDEATTAPHISVDGDGPSDHRQLAGIADRLRPGEHYAVDKARGTVLPTEQGMAAVEDWLGAEIYNGADVDMARRLDLALQAKELYVRDRDYVVVDGAIRMIDGPTQRALTDRVLGGGLDQALDAKEGLETRPERVVMATISGFAFLGLYRRLAGMTGVVEGEVEAYRDLYGMECVRIAPHRPVRRVDHAPVLYATDKALLRAVVKTVEQQRGTGRPVLVGTVSDEVADKISRALAAQGIDHEMLTARNHDLEAAIIARAGDPGSVTVLTRMAGRGVDIRLAEPEGPGLYVLGVGPLSSRRMELHLRGRAGRGGDPGESAFFFSGEDKNIHLPKFTARMVELADTEEPLDSRGVAWSLHGRLNALSDWQAQQLAQNLRYAAVQESHRSVFYAKRDALLAHGVTMAEADELIDQALRAVVRAAPTGAAHVGGLTQELATIYAITIGREEIAAGLAGGASSKARTDLADAVVRDARAVSVRRAADLGADIADELRYRIMLSVMDRQWREHLRSLEDAASGVSLRTAAGGDPFAMYQKAATELDAKLWREIAEQFIGYWFNLVVEMPS</sequence>
<keyword evidence="10 12" id="KW-0811">Translocation</keyword>
<feature type="domain" description="Helicase ATP-binding" evidence="13">
    <location>
        <begin position="87"/>
        <end position="240"/>
    </location>
</feature>
<feature type="binding site" evidence="12">
    <location>
        <begin position="103"/>
        <end position="107"/>
    </location>
    <ligand>
        <name>ATP</name>
        <dbReference type="ChEBI" id="CHEBI:30616"/>
    </ligand>
</feature>
<dbReference type="SMART" id="SM00957">
    <property type="entry name" value="SecA_DEAD"/>
    <property type="match status" value="1"/>
</dbReference>
<dbReference type="PROSITE" id="PS51196">
    <property type="entry name" value="SECA_MOTOR_DEAD"/>
    <property type="match status" value="1"/>
</dbReference>
<keyword evidence="5 12" id="KW-0963">Cytoplasm</keyword>
<dbReference type="Gene3D" id="1.10.3060.10">
    <property type="entry name" value="Helical scaffold and wing domains of SecA"/>
    <property type="match status" value="1"/>
</dbReference>
<keyword evidence="9 12" id="KW-1278">Translocase</keyword>
<keyword evidence="11 12" id="KW-0472">Membrane</keyword>
<evidence type="ECO:0000259" key="13">
    <source>
        <dbReference type="PROSITE" id="PS51192"/>
    </source>
</evidence>
<proteinExistence type="inferred from homology"/>
<feature type="binding site" evidence="12">
    <location>
        <position position="490"/>
    </location>
    <ligand>
        <name>ATP</name>
        <dbReference type="ChEBI" id="CHEBI:30616"/>
    </ligand>
</feature>
<dbReference type="InterPro" id="IPR011115">
    <property type="entry name" value="SecA_DEAD"/>
</dbReference>
<comment type="catalytic activity">
    <reaction evidence="12">
        <text>ATP + H2O + cellular proteinSide 1 = ADP + phosphate + cellular proteinSide 2.</text>
        <dbReference type="EC" id="7.4.2.8"/>
    </reaction>
</comment>
<evidence type="ECO:0000256" key="3">
    <source>
        <dbReference type="ARBA" id="ARBA00022448"/>
    </source>
</evidence>
<dbReference type="Pfam" id="PF01043">
    <property type="entry name" value="SecA_PP_bind"/>
    <property type="match status" value="1"/>
</dbReference>
<evidence type="ECO:0000259" key="14">
    <source>
        <dbReference type="PROSITE" id="PS51194"/>
    </source>
</evidence>
<dbReference type="InterPro" id="IPR036266">
    <property type="entry name" value="SecA_Wing/Scaffold_sf"/>
</dbReference>
<dbReference type="SMART" id="SM00958">
    <property type="entry name" value="SecA_PP_bind"/>
    <property type="match status" value="1"/>
</dbReference>
<evidence type="ECO:0000256" key="1">
    <source>
        <dbReference type="ARBA" id="ARBA00004170"/>
    </source>
</evidence>
<gene>
    <name evidence="16" type="primary">secA_1</name>
    <name evidence="12" type="synonym">secA</name>
    <name evidence="16" type="ORF">GCM10009839_54230</name>
</gene>
<dbReference type="Gene3D" id="3.40.50.300">
    <property type="entry name" value="P-loop containing nucleotide triphosphate hydrolases"/>
    <property type="match status" value="2"/>
</dbReference>
<comment type="similarity">
    <text evidence="2 12">Belongs to the SecA family.</text>
</comment>
<evidence type="ECO:0000256" key="11">
    <source>
        <dbReference type="ARBA" id="ARBA00023136"/>
    </source>
</evidence>
<organism evidence="16 17">
    <name type="scientific">Catenulispora yoronensis</name>
    <dbReference type="NCBI Taxonomy" id="450799"/>
    <lineage>
        <taxon>Bacteria</taxon>
        <taxon>Bacillati</taxon>
        <taxon>Actinomycetota</taxon>
        <taxon>Actinomycetes</taxon>
        <taxon>Catenulisporales</taxon>
        <taxon>Catenulisporaceae</taxon>
        <taxon>Catenulispora</taxon>
    </lineage>
</organism>
<dbReference type="SUPFAM" id="SSF52540">
    <property type="entry name" value="P-loop containing nucleoside triphosphate hydrolases"/>
    <property type="match status" value="2"/>
</dbReference>
<comment type="subcellular location">
    <subcellularLocation>
        <location evidence="12">Cell membrane</location>
        <topology evidence="12">Peripheral membrane protein</topology>
        <orientation evidence="12">Cytoplasmic side</orientation>
    </subcellularLocation>
    <subcellularLocation>
        <location evidence="12">Cytoplasm</location>
    </subcellularLocation>
    <subcellularLocation>
        <location evidence="1">Membrane</location>
        <topology evidence="1">Peripheral membrane protein</topology>
    </subcellularLocation>
    <text evidence="12">Distribution is 50-50.</text>
</comment>
<dbReference type="Proteomes" id="UP001500751">
    <property type="component" value="Unassembled WGS sequence"/>
</dbReference>
<keyword evidence="8 12" id="KW-0653">Protein transport</keyword>
<evidence type="ECO:0000256" key="6">
    <source>
        <dbReference type="ARBA" id="ARBA00022741"/>
    </source>
</evidence>
<name>A0ABN2UVN1_9ACTN</name>
<evidence type="ECO:0000256" key="2">
    <source>
        <dbReference type="ARBA" id="ARBA00007650"/>
    </source>
</evidence>
<evidence type="ECO:0000256" key="10">
    <source>
        <dbReference type="ARBA" id="ARBA00023010"/>
    </source>
</evidence>
<dbReference type="InterPro" id="IPR014018">
    <property type="entry name" value="SecA_motor_DEAD"/>
</dbReference>
<dbReference type="InterPro" id="IPR014001">
    <property type="entry name" value="Helicase_ATP-bd"/>
</dbReference>
<dbReference type="InterPro" id="IPR036670">
    <property type="entry name" value="SecA_X-link_sf"/>
</dbReference>
<dbReference type="SUPFAM" id="SSF81767">
    <property type="entry name" value="Pre-protein crosslinking domain of SecA"/>
    <property type="match status" value="1"/>
</dbReference>
<keyword evidence="4 12" id="KW-1003">Cell membrane</keyword>
<keyword evidence="7 12" id="KW-0067">ATP-binding</keyword>
<evidence type="ECO:0000256" key="5">
    <source>
        <dbReference type="ARBA" id="ARBA00022490"/>
    </source>
</evidence>
<dbReference type="InterPro" id="IPR027417">
    <property type="entry name" value="P-loop_NTPase"/>
</dbReference>
<evidence type="ECO:0000256" key="4">
    <source>
        <dbReference type="ARBA" id="ARBA00022475"/>
    </source>
</evidence>
<comment type="subunit">
    <text evidence="12">Monomer and homodimer. Part of the essential Sec protein translocation apparatus which comprises SecA, SecYEG and auxiliary proteins SecDF. Other proteins may also be involved.</text>
</comment>
<keyword evidence="3 12" id="KW-0813">Transport</keyword>
<evidence type="ECO:0000256" key="9">
    <source>
        <dbReference type="ARBA" id="ARBA00022967"/>
    </source>
</evidence>
<dbReference type="InterPro" id="IPR001650">
    <property type="entry name" value="Helicase_C-like"/>
</dbReference>
<feature type="binding site" evidence="12">
    <location>
        <position position="85"/>
    </location>
    <ligand>
        <name>ATP</name>
        <dbReference type="ChEBI" id="CHEBI:30616"/>
    </ligand>
</feature>
<feature type="domain" description="Helicase C-terminal" evidence="14">
    <location>
        <begin position="411"/>
        <end position="567"/>
    </location>
</feature>
<dbReference type="EMBL" id="BAAAQN010000036">
    <property type="protein sequence ID" value="GAA2043965.1"/>
    <property type="molecule type" value="Genomic_DNA"/>
</dbReference>
<feature type="domain" description="SecA family profile" evidence="15">
    <location>
        <begin position="1"/>
        <end position="563"/>
    </location>
</feature>
<dbReference type="InterPro" id="IPR044722">
    <property type="entry name" value="SecA_SF2_C"/>
</dbReference>
<reference evidence="16 17" key="1">
    <citation type="journal article" date="2019" name="Int. J. Syst. Evol. Microbiol.">
        <title>The Global Catalogue of Microorganisms (GCM) 10K type strain sequencing project: providing services to taxonomists for standard genome sequencing and annotation.</title>
        <authorList>
            <consortium name="The Broad Institute Genomics Platform"/>
            <consortium name="The Broad Institute Genome Sequencing Center for Infectious Disease"/>
            <person name="Wu L."/>
            <person name="Ma J."/>
        </authorList>
    </citation>
    <scope>NUCLEOTIDE SEQUENCE [LARGE SCALE GENOMIC DNA]</scope>
    <source>
        <strain evidence="16 17">JCM 16014</strain>
    </source>
</reference>
<dbReference type="Pfam" id="PF07517">
    <property type="entry name" value="SecA_DEAD"/>
    <property type="match status" value="1"/>
</dbReference>
<evidence type="ECO:0000256" key="8">
    <source>
        <dbReference type="ARBA" id="ARBA00022927"/>
    </source>
</evidence>
<dbReference type="PROSITE" id="PS51192">
    <property type="entry name" value="HELICASE_ATP_BIND_1"/>
    <property type="match status" value="1"/>
</dbReference>
<comment type="caution">
    <text evidence="16">The sequence shown here is derived from an EMBL/GenBank/DDBJ whole genome shotgun (WGS) entry which is preliminary data.</text>
</comment>
<dbReference type="CDD" id="cd17928">
    <property type="entry name" value="DEXDc_SecA"/>
    <property type="match status" value="1"/>
</dbReference>
<dbReference type="Gene3D" id="3.90.1440.10">
    <property type="entry name" value="SecA, preprotein cross-linking domain"/>
    <property type="match status" value="1"/>
</dbReference>
<dbReference type="SUPFAM" id="SSF81886">
    <property type="entry name" value="Helical scaffold and wing domains of SecA"/>
    <property type="match status" value="1"/>
</dbReference>
<evidence type="ECO:0000256" key="7">
    <source>
        <dbReference type="ARBA" id="ARBA00022840"/>
    </source>
</evidence>
<dbReference type="RefSeq" id="WP_344668483.1">
    <property type="nucleotide sequence ID" value="NZ_BAAAQN010000036.1"/>
</dbReference>
<accession>A0ABN2UVN1</accession>
<dbReference type="HAMAP" id="MF_01382">
    <property type="entry name" value="SecA"/>
    <property type="match status" value="1"/>
</dbReference>
<dbReference type="EC" id="7.4.2.8" evidence="12"/>
<keyword evidence="17" id="KW-1185">Reference proteome</keyword>
<evidence type="ECO:0000256" key="12">
    <source>
        <dbReference type="HAMAP-Rule" id="MF_01382"/>
    </source>
</evidence>
<evidence type="ECO:0000259" key="15">
    <source>
        <dbReference type="PROSITE" id="PS51196"/>
    </source>
</evidence>
<dbReference type="InterPro" id="IPR011116">
    <property type="entry name" value="SecA_Wing/Scaffold"/>
</dbReference>
<dbReference type="PANTHER" id="PTHR30612:SF0">
    <property type="entry name" value="CHLOROPLAST PROTEIN-TRANSPORTING ATPASE"/>
    <property type="match status" value="1"/>
</dbReference>
<dbReference type="InterPro" id="IPR000185">
    <property type="entry name" value="SecA"/>
</dbReference>
<dbReference type="PROSITE" id="PS51194">
    <property type="entry name" value="HELICASE_CTER"/>
    <property type="match status" value="1"/>
</dbReference>
<dbReference type="PANTHER" id="PTHR30612">
    <property type="entry name" value="SECA INNER MEMBRANE COMPONENT OF SEC PROTEIN SECRETION SYSTEM"/>
    <property type="match status" value="1"/>
</dbReference>
<protein>
    <recommendedName>
        <fullName evidence="12">Protein translocase subunit SecA</fullName>
        <ecNumber evidence="12">7.4.2.8</ecNumber>
    </recommendedName>
</protein>
<comment type="function">
    <text evidence="12">Part of the Sec protein translocase complex. Interacts with the SecYEG preprotein conducting channel. Has a central role in coupling the hydrolysis of ATP to the transfer of proteins into and across the cell membrane, serving as an ATP-driven molecular motor driving the stepwise translocation of polypeptide chains across the membrane.</text>
</comment>
<dbReference type="InterPro" id="IPR011130">
    <property type="entry name" value="SecA_preprotein_X-link_dom"/>
</dbReference>
<evidence type="ECO:0000313" key="16">
    <source>
        <dbReference type="EMBL" id="GAA2043965.1"/>
    </source>
</evidence>
<evidence type="ECO:0000313" key="17">
    <source>
        <dbReference type="Proteomes" id="UP001500751"/>
    </source>
</evidence>
<dbReference type="PRINTS" id="PR00906">
    <property type="entry name" value="SECA"/>
</dbReference>